<evidence type="ECO:0000256" key="1">
    <source>
        <dbReference type="SAM" id="MobiDB-lite"/>
    </source>
</evidence>
<evidence type="ECO:0000256" key="2">
    <source>
        <dbReference type="SAM" id="Phobius"/>
    </source>
</evidence>
<keyword evidence="2" id="KW-1133">Transmembrane helix</keyword>
<accession>A0ABP6CAD2</accession>
<feature type="signal peptide" evidence="3">
    <location>
        <begin position="1"/>
        <end position="28"/>
    </location>
</feature>
<dbReference type="Proteomes" id="UP001501447">
    <property type="component" value="Unassembled WGS sequence"/>
</dbReference>
<organism evidence="4 5">
    <name type="scientific">Streptomyces axinellae</name>
    <dbReference type="NCBI Taxonomy" id="552788"/>
    <lineage>
        <taxon>Bacteria</taxon>
        <taxon>Bacillati</taxon>
        <taxon>Actinomycetota</taxon>
        <taxon>Actinomycetes</taxon>
        <taxon>Kitasatosporales</taxon>
        <taxon>Streptomycetaceae</taxon>
        <taxon>Streptomyces</taxon>
    </lineage>
</organism>
<gene>
    <name evidence="4" type="ORF">GCM10009863_24910</name>
</gene>
<keyword evidence="5" id="KW-1185">Reference proteome</keyword>
<dbReference type="EMBL" id="BAAARJ010000007">
    <property type="protein sequence ID" value="GAA2610348.1"/>
    <property type="molecule type" value="Genomic_DNA"/>
</dbReference>
<feature type="chain" id="PRO_5045863977" evidence="3">
    <location>
        <begin position="29"/>
        <end position="440"/>
    </location>
</feature>
<keyword evidence="3" id="KW-0732">Signal</keyword>
<protein>
    <submittedName>
        <fullName evidence="4">Uncharacterized protein</fullName>
    </submittedName>
</protein>
<feature type="transmembrane region" description="Helical" evidence="2">
    <location>
        <begin position="413"/>
        <end position="435"/>
    </location>
</feature>
<comment type="caution">
    <text evidence="4">The sequence shown here is derived from an EMBL/GenBank/DDBJ whole genome shotgun (WGS) entry which is preliminary data.</text>
</comment>
<evidence type="ECO:0000256" key="3">
    <source>
        <dbReference type="SAM" id="SignalP"/>
    </source>
</evidence>
<feature type="region of interest" description="Disordered" evidence="1">
    <location>
        <begin position="41"/>
        <end position="409"/>
    </location>
</feature>
<evidence type="ECO:0000313" key="4">
    <source>
        <dbReference type="EMBL" id="GAA2610348.1"/>
    </source>
</evidence>
<feature type="compositionally biased region" description="Basic and acidic residues" evidence="1">
    <location>
        <begin position="387"/>
        <end position="401"/>
    </location>
</feature>
<proteinExistence type="predicted"/>
<keyword evidence="2" id="KW-0472">Membrane</keyword>
<sequence>MGHTQRRRLAFSLLTCGLLVLPAPAALAWPATGEAVRVLREAPARQEAGDPDAGPESGRGDRHPRTAEPAPGRTGASGARTVASPASGAPRTLVPDAPPKGAGRTGSARPPQLPLPLPPAAGETASDPSDLTPPRGKNSGPPVPLLGPGLPSAGPGAGFSHRPASPARPARLGPQARPPGPGQADGLDWLGRSGHPGGLGRLDPPDQGWETGETWEEWLAWRPGESPRPRRTSVPDPDEGRSEDTRPPGGRQGPPGPPSKTPGPFGSTGTAESGADRDADSGADRDADRDVDSKERDRESDPERDRKRGTEGDRDREAERDREGGRERGERKNQSADKAGKRKDTDAGPPRRSPGPEASRRPAAPPPSVRFPRLRPRSSEQAIGRHNLYESDSARPGKADEEERVADQPSGQVLPVLPLGAGMTLVGLGLGFLALRMRRS</sequence>
<evidence type="ECO:0000313" key="5">
    <source>
        <dbReference type="Proteomes" id="UP001501447"/>
    </source>
</evidence>
<keyword evidence="2" id="KW-0812">Transmembrane</keyword>
<name>A0ABP6CAD2_9ACTN</name>
<feature type="compositionally biased region" description="Basic and acidic residues" evidence="1">
    <location>
        <begin position="274"/>
        <end position="346"/>
    </location>
</feature>
<reference evidence="5" key="1">
    <citation type="journal article" date="2019" name="Int. J. Syst. Evol. Microbiol.">
        <title>The Global Catalogue of Microorganisms (GCM) 10K type strain sequencing project: providing services to taxonomists for standard genome sequencing and annotation.</title>
        <authorList>
            <consortium name="The Broad Institute Genomics Platform"/>
            <consortium name="The Broad Institute Genome Sequencing Center for Infectious Disease"/>
            <person name="Wu L."/>
            <person name="Ma J."/>
        </authorList>
    </citation>
    <scope>NUCLEOTIDE SEQUENCE [LARGE SCALE GENOMIC DNA]</scope>
    <source>
        <strain evidence="5">JCM 16373</strain>
    </source>
</reference>